<keyword evidence="3" id="KW-1185">Reference proteome</keyword>
<dbReference type="AlphaFoldDB" id="A0A9E6XY73"/>
<dbReference type="Gene3D" id="3.10.290.30">
    <property type="entry name" value="MM3350-like"/>
    <property type="match status" value="1"/>
</dbReference>
<gene>
    <name evidence="2" type="ORF">DSM104329_02388</name>
</gene>
<evidence type="ECO:0000313" key="2">
    <source>
        <dbReference type="EMBL" id="UGS35991.1"/>
    </source>
</evidence>
<dbReference type="InterPro" id="IPR012912">
    <property type="entry name" value="Plasmid_pRiA4b_Orf3-like"/>
</dbReference>
<dbReference type="PANTHER" id="PTHR41878">
    <property type="entry name" value="LEXA REPRESSOR-RELATED"/>
    <property type="match status" value="1"/>
</dbReference>
<dbReference type="InterPro" id="IPR024047">
    <property type="entry name" value="MM3350-like_sf"/>
</dbReference>
<accession>A0A9E6XY73</accession>
<sequence length="379" mass="40872">MVVEARPLSGVEARALGSGAVSSADEVVAPEVLAATAPARWLLDQAEAGVPLTQTYALARVVVREAAERWPGWWDAELFGPPHREAELAVLEALHEGLRRLRLVRRGGRRLLTTARGRELAADPGALLQALAADLGAGDAFTESVAVAVLDALRGGESCDWRELDAAAFARVRRQPWAGPDGAPPGERDVGAVVGDVLRRGEAYGLVERFPDPAQPRLRGHRLALSPAGRMVFGGGTATAGPVYVFDATLANVRGVRARIAVRGDQHLTALHDAIQEAFGWLDDHLYSFWLDGRFWGDDDTEYTSPVTPDEASHTAEVPVSELDLSVGAKIAYVFDFGDEWRVRLSLRAIEEADGARYPRVVTRTGQAPPQYPDVGLDD</sequence>
<dbReference type="KEGG" id="sbae:DSM104329_02388"/>
<protein>
    <recommendedName>
        <fullName evidence="1">Plasmid pRiA4b Orf3-like domain-containing protein</fullName>
    </recommendedName>
</protein>
<organism evidence="2 3">
    <name type="scientific">Capillimicrobium parvum</name>
    <dbReference type="NCBI Taxonomy" id="2884022"/>
    <lineage>
        <taxon>Bacteria</taxon>
        <taxon>Bacillati</taxon>
        <taxon>Actinomycetota</taxon>
        <taxon>Thermoleophilia</taxon>
        <taxon>Solirubrobacterales</taxon>
        <taxon>Capillimicrobiaceae</taxon>
        <taxon>Capillimicrobium</taxon>
    </lineage>
</organism>
<reference evidence="2" key="1">
    <citation type="journal article" date="2022" name="Int. J. Syst. Evol. Microbiol.">
        <title>Pseudomonas aegrilactucae sp. nov. and Pseudomonas morbosilactucae sp. nov., pathogens causing bacterial rot of lettuce in Japan.</title>
        <authorList>
            <person name="Sawada H."/>
            <person name="Fujikawa T."/>
            <person name="Satou M."/>
        </authorList>
    </citation>
    <scope>NUCLEOTIDE SEQUENCE</scope>
    <source>
        <strain evidence="2">0166_1</strain>
    </source>
</reference>
<name>A0A9E6XY73_9ACTN</name>
<dbReference type="Pfam" id="PF07929">
    <property type="entry name" value="PRiA4_ORF3"/>
    <property type="match status" value="1"/>
</dbReference>
<dbReference type="EMBL" id="CP087164">
    <property type="protein sequence ID" value="UGS35991.1"/>
    <property type="molecule type" value="Genomic_DNA"/>
</dbReference>
<dbReference type="PANTHER" id="PTHR41878:SF1">
    <property type="entry name" value="TNPR PROTEIN"/>
    <property type="match status" value="1"/>
</dbReference>
<evidence type="ECO:0000313" key="3">
    <source>
        <dbReference type="Proteomes" id="UP001162834"/>
    </source>
</evidence>
<dbReference type="SUPFAM" id="SSF159941">
    <property type="entry name" value="MM3350-like"/>
    <property type="match status" value="1"/>
</dbReference>
<feature type="domain" description="Plasmid pRiA4b Orf3-like" evidence="1">
    <location>
        <begin position="256"/>
        <end position="371"/>
    </location>
</feature>
<proteinExistence type="predicted"/>
<evidence type="ECO:0000259" key="1">
    <source>
        <dbReference type="Pfam" id="PF07929"/>
    </source>
</evidence>
<dbReference type="Proteomes" id="UP001162834">
    <property type="component" value="Chromosome"/>
</dbReference>